<reference evidence="17 18" key="1">
    <citation type="submission" date="2021-01" db="EMBL/GenBank/DDBJ databases">
        <title>Whole genome shotgun sequence of Catellatospora bangladeshensis NBRC 107357.</title>
        <authorList>
            <person name="Komaki H."/>
            <person name="Tamura T."/>
        </authorList>
    </citation>
    <scope>NUCLEOTIDE SEQUENCE [LARGE SCALE GENOMIC DNA]</scope>
    <source>
        <strain evidence="17 18">NBRC 107357</strain>
    </source>
</reference>
<feature type="binding site" evidence="13">
    <location>
        <position position="363"/>
    </location>
    <ligand>
        <name>heme</name>
        <dbReference type="ChEBI" id="CHEBI:30413"/>
    </ligand>
</feature>
<dbReference type="FunFam" id="1.20.1370.20:FF:000001">
    <property type="entry name" value="Catalase HPII"/>
    <property type="match status" value="1"/>
</dbReference>
<evidence type="ECO:0000256" key="6">
    <source>
        <dbReference type="ARBA" id="ARBA00022723"/>
    </source>
</evidence>
<keyword evidence="5 10" id="KW-0349">Heme</keyword>
<dbReference type="PANTHER" id="PTHR42821">
    <property type="entry name" value="CATALASE"/>
    <property type="match status" value="1"/>
</dbReference>
<dbReference type="GO" id="GO:0005829">
    <property type="term" value="C:cytosol"/>
    <property type="evidence" value="ECO:0007669"/>
    <property type="project" value="TreeGrafter"/>
</dbReference>
<dbReference type="InterPro" id="IPR043156">
    <property type="entry name" value="Catalase_clade2_helical"/>
</dbReference>
<dbReference type="InterPro" id="IPR011614">
    <property type="entry name" value="Catalase_core"/>
</dbReference>
<dbReference type="RefSeq" id="WP_239125933.1">
    <property type="nucleotide sequence ID" value="NZ_BONF01000026.1"/>
</dbReference>
<feature type="region of interest" description="Disordered" evidence="15">
    <location>
        <begin position="520"/>
        <end position="544"/>
    </location>
</feature>
<dbReference type="PIRSF" id="PIRSF038927">
    <property type="entry name" value="Catalase_clade2"/>
    <property type="match status" value="1"/>
</dbReference>
<evidence type="ECO:0000256" key="8">
    <source>
        <dbReference type="ARBA" id="ARBA00023004"/>
    </source>
</evidence>
<keyword evidence="4 10" id="KW-0575">Peroxidase</keyword>
<evidence type="ECO:0000256" key="11">
    <source>
        <dbReference type="PIRSR" id="PIRSR038927-1"/>
    </source>
</evidence>
<feature type="binding site" evidence="13">
    <location>
        <position position="116"/>
    </location>
    <ligand>
        <name>heme</name>
        <dbReference type="ChEBI" id="CHEBI:30413"/>
    </ligand>
</feature>
<dbReference type="InterPro" id="IPR024712">
    <property type="entry name" value="Catalase_clade2"/>
</dbReference>
<sequence>MSTDEDLDIELDDKQLQLDLARVDKTGTALTTDQGIGVDDTDNTLRAGPRGPSLLEDFHLREKIMRFDHERIPERVVHARGSAAHGYFQPYDAALAQYTVAPFLTDPDTRTPVFVRFSTVQGSRGSTDTPRDVRGFATKFYTAQGNFDLVGNNMPVFFIQDGIKFPDLVHALKPEPHHEMPQAASAHDTFWDFVTLQPETMHHLIWLMSDRAIPRSYRTMQGFGVHTFRLVNAEGRSTFVKFHWTPVAGVHSLVWDEAQKISGKDPDFNRRDLWESIEGGVFPEYELGLQLIAESDEFAFDEIDLLDSTKIVPEEAVPITPVGRMVLDRNPDNFFAETEQVAFCIGNVVPGIDFTDDPLLHARLFSYLDTQLTRLGGPNFPQIPINRPVAPVRNHQQDGFHQDDIPLGQANYHPNSLGGGCPFVPGAGLTAPDQNTYVHFREQVDGHKSRKRSETFADHYSQATLFWNSMSAWEKEHIAAAYQFELGKVAPMHIRERMVEHLNQIDHTLAVTVAAGIGVAAPEPGRPNHGRISPALSQTSMPGSTGVRGRKVAILVADGVDETGVAALRERLLAGQAVVDVLGPVDGAVTTASGGTLPVDKAMNTVASVLYDAVAVGGGDAAADLLVADGVAVHFVAEAYKHAKPLIVLGVGDRLVQAARLPVYEVSDRTGDVPSKPMAAALDGVVFLAPDAAPDAGFFTEVQDAIIAHRHYDRPVAGIAA</sequence>
<dbReference type="GO" id="GO:0004096">
    <property type="term" value="F:catalase activity"/>
    <property type="evidence" value="ECO:0007669"/>
    <property type="project" value="UniProtKB-UniRule"/>
</dbReference>
<keyword evidence="7 10" id="KW-0560">Oxidoreductase</keyword>
<dbReference type="InterPro" id="IPR029062">
    <property type="entry name" value="Class_I_gatase-like"/>
</dbReference>
<feature type="active site" evidence="11">
    <location>
        <position position="78"/>
    </location>
</feature>
<comment type="catalytic activity">
    <reaction evidence="10 14">
        <text>2 H2O2 = O2 + 2 H2O</text>
        <dbReference type="Rhea" id="RHEA:20309"/>
        <dbReference type="ChEBI" id="CHEBI:15377"/>
        <dbReference type="ChEBI" id="CHEBI:15379"/>
        <dbReference type="ChEBI" id="CHEBI:16240"/>
        <dbReference type="EC" id="1.11.1.6"/>
    </reaction>
</comment>
<dbReference type="EC" id="1.11.1.6" evidence="3 10"/>
<protein>
    <recommendedName>
        <fullName evidence="3 10">Catalase</fullName>
        <ecNumber evidence="3 10">1.11.1.6</ecNumber>
    </recommendedName>
</protein>
<dbReference type="EMBL" id="BONF01000026">
    <property type="protein sequence ID" value="GIF82998.1"/>
    <property type="molecule type" value="Genomic_DNA"/>
</dbReference>
<comment type="cofactor">
    <cofactor evidence="1 10 12">
        <name>heme</name>
        <dbReference type="ChEBI" id="CHEBI:30413"/>
    </cofactor>
</comment>
<evidence type="ECO:0000256" key="15">
    <source>
        <dbReference type="SAM" id="MobiDB-lite"/>
    </source>
</evidence>
<feature type="active site" evidence="11">
    <location>
        <position position="152"/>
    </location>
</feature>
<feature type="domain" description="Catalase core" evidence="16">
    <location>
        <begin position="31"/>
        <end position="421"/>
    </location>
</feature>
<feature type="binding site" evidence="13">
    <location>
        <position position="75"/>
    </location>
    <ligand>
        <name>heme</name>
        <dbReference type="ChEBI" id="CHEBI:30413"/>
    </ligand>
</feature>
<dbReference type="InterPro" id="IPR002818">
    <property type="entry name" value="DJ-1/PfpI"/>
</dbReference>
<dbReference type="PROSITE" id="PS00438">
    <property type="entry name" value="CATALASE_2"/>
    <property type="match status" value="1"/>
</dbReference>
<feature type="binding site" description="axial binding residue" evidence="12">
    <location>
        <position position="367"/>
    </location>
    <ligand>
        <name>heme</name>
        <dbReference type="ChEBI" id="CHEBI:30413"/>
    </ligand>
    <ligandPart>
        <name>Fe</name>
        <dbReference type="ChEBI" id="CHEBI:18248"/>
    </ligandPart>
</feature>
<dbReference type="CDD" id="cd03132">
    <property type="entry name" value="GATase1_catalase"/>
    <property type="match status" value="1"/>
</dbReference>
<dbReference type="Gene3D" id="3.40.50.880">
    <property type="match status" value="1"/>
</dbReference>
<evidence type="ECO:0000256" key="13">
    <source>
        <dbReference type="PIRSR" id="PIRSR038927-3"/>
    </source>
</evidence>
<feature type="binding site" evidence="13">
    <location>
        <position position="165"/>
    </location>
    <ligand>
        <name>heme</name>
        <dbReference type="ChEBI" id="CHEBI:30413"/>
    </ligand>
</feature>
<name>A0A8J3JQH2_9ACTN</name>
<evidence type="ECO:0000259" key="16">
    <source>
        <dbReference type="SMART" id="SM01060"/>
    </source>
</evidence>
<keyword evidence="18" id="KW-1185">Reference proteome</keyword>
<dbReference type="InterPro" id="IPR020835">
    <property type="entry name" value="Catalase_sf"/>
</dbReference>
<dbReference type="InterPro" id="IPR041399">
    <property type="entry name" value="Catalase_large_C"/>
</dbReference>
<dbReference type="PROSITE" id="PS51402">
    <property type="entry name" value="CATALASE_3"/>
    <property type="match status" value="1"/>
</dbReference>
<dbReference type="SUPFAM" id="SSF52317">
    <property type="entry name" value="Class I glutamine amidotransferase-like"/>
    <property type="match status" value="1"/>
</dbReference>
<organism evidence="17 18">
    <name type="scientific">Catellatospora bangladeshensis</name>
    <dbReference type="NCBI Taxonomy" id="310355"/>
    <lineage>
        <taxon>Bacteria</taxon>
        <taxon>Bacillati</taxon>
        <taxon>Actinomycetota</taxon>
        <taxon>Actinomycetes</taxon>
        <taxon>Micromonosporales</taxon>
        <taxon>Micromonosporaceae</taxon>
        <taxon>Catellatospora</taxon>
    </lineage>
</organism>
<dbReference type="InterPro" id="IPR010582">
    <property type="entry name" value="Catalase_immune_responsive"/>
</dbReference>
<evidence type="ECO:0000256" key="9">
    <source>
        <dbReference type="ARBA" id="ARBA00023324"/>
    </source>
</evidence>
<dbReference type="SUPFAM" id="SSF56634">
    <property type="entry name" value="Heme-dependent catalase-like"/>
    <property type="match status" value="1"/>
</dbReference>
<comment type="function">
    <text evidence="10">Decomposes hydrogen peroxide into water and oxygen; serves to protect cells from the toxic effects of hydrogen peroxide.</text>
</comment>
<dbReference type="PRINTS" id="PR00067">
    <property type="entry name" value="CATALASE"/>
</dbReference>
<keyword evidence="9 10" id="KW-0376">Hydrogen peroxide</keyword>
<evidence type="ECO:0000256" key="3">
    <source>
        <dbReference type="ARBA" id="ARBA00012314"/>
    </source>
</evidence>
<dbReference type="GO" id="GO:0020037">
    <property type="term" value="F:heme binding"/>
    <property type="evidence" value="ECO:0007669"/>
    <property type="project" value="UniProtKB-UniRule"/>
</dbReference>
<dbReference type="Pfam" id="PF00199">
    <property type="entry name" value="Catalase"/>
    <property type="match status" value="1"/>
</dbReference>
<dbReference type="Proteomes" id="UP000601223">
    <property type="component" value="Unassembled WGS sequence"/>
</dbReference>
<gene>
    <name evidence="17" type="ORF">Cba03nite_43470</name>
</gene>
<keyword evidence="8 10" id="KW-0408">Iron</keyword>
<feature type="binding site" evidence="13">
    <location>
        <position position="374"/>
    </location>
    <ligand>
        <name>heme</name>
        <dbReference type="ChEBI" id="CHEBI:30413"/>
    </ligand>
</feature>
<dbReference type="FunFam" id="2.40.180.10:FF:000003">
    <property type="entry name" value="Catalase"/>
    <property type="match status" value="1"/>
</dbReference>
<evidence type="ECO:0000256" key="4">
    <source>
        <dbReference type="ARBA" id="ARBA00022559"/>
    </source>
</evidence>
<keyword evidence="6 10" id="KW-0479">Metal-binding</keyword>
<evidence type="ECO:0000256" key="7">
    <source>
        <dbReference type="ARBA" id="ARBA00023002"/>
    </source>
</evidence>
<dbReference type="GO" id="GO:0042744">
    <property type="term" value="P:hydrogen peroxide catabolic process"/>
    <property type="evidence" value="ECO:0007669"/>
    <property type="project" value="UniProtKB-UniRule"/>
</dbReference>
<evidence type="ECO:0000256" key="1">
    <source>
        <dbReference type="ARBA" id="ARBA00001971"/>
    </source>
</evidence>
<dbReference type="Gene3D" id="2.40.180.10">
    <property type="entry name" value="Catalase core domain"/>
    <property type="match status" value="1"/>
</dbReference>
<evidence type="ECO:0000256" key="14">
    <source>
        <dbReference type="RuleBase" id="RU000498"/>
    </source>
</evidence>
<dbReference type="InterPro" id="IPR018028">
    <property type="entry name" value="Catalase"/>
</dbReference>
<dbReference type="Pfam" id="PF06628">
    <property type="entry name" value="Catalase-rel"/>
    <property type="match status" value="1"/>
</dbReference>
<proteinExistence type="inferred from homology"/>
<evidence type="ECO:0000256" key="5">
    <source>
        <dbReference type="ARBA" id="ARBA00022617"/>
    </source>
</evidence>
<dbReference type="AlphaFoldDB" id="A0A8J3JQH2"/>
<evidence type="ECO:0000256" key="10">
    <source>
        <dbReference type="PIRNR" id="PIRNR038927"/>
    </source>
</evidence>
<dbReference type="GO" id="GO:0046872">
    <property type="term" value="F:metal ion binding"/>
    <property type="evidence" value="ECO:0007669"/>
    <property type="project" value="UniProtKB-KW"/>
</dbReference>
<dbReference type="GO" id="GO:0006979">
    <property type="term" value="P:response to oxidative stress"/>
    <property type="evidence" value="ECO:0007669"/>
    <property type="project" value="InterPro"/>
</dbReference>
<dbReference type="PANTHER" id="PTHR42821:SF1">
    <property type="entry name" value="CATALASE-B"/>
    <property type="match status" value="1"/>
</dbReference>
<comment type="similarity">
    <text evidence="2">Belongs to the catalase family. HPII subfamily.</text>
</comment>
<dbReference type="SMART" id="SM01060">
    <property type="entry name" value="Catalase"/>
    <property type="match status" value="1"/>
</dbReference>
<accession>A0A8J3JQH2</accession>
<evidence type="ECO:0000256" key="2">
    <source>
        <dbReference type="ARBA" id="ARBA00010660"/>
    </source>
</evidence>
<comment type="caution">
    <text evidence="17">The sequence shown here is derived from an EMBL/GenBank/DDBJ whole genome shotgun (WGS) entry which is preliminary data.</text>
</comment>
<dbReference type="Gene3D" id="1.20.1370.20">
    <property type="match status" value="1"/>
</dbReference>
<dbReference type="InterPro" id="IPR024708">
    <property type="entry name" value="Catalase_AS"/>
</dbReference>
<dbReference type="InterPro" id="IPR002226">
    <property type="entry name" value="Catalase_haem_BS"/>
</dbReference>
<evidence type="ECO:0000313" key="18">
    <source>
        <dbReference type="Proteomes" id="UP000601223"/>
    </source>
</evidence>
<evidence type="ECO:0000256" key="12">
    <source>
        <dbReference type="PIRSR" id="PIRSR038927-2"/>
    </source>
</evidence>
<evidence type="ECO:0000313" key="17">
    <source>
        <dbReference type="EMBL" id="GIF82998.1"/>
    </source>
</evidence>
<dbReference type="PROSITE" id="PS00437">
    <property type="entry name" value="CATALASE_1"/>
    <property type="match status" value="1"/>
</dbReference>
<dbReference type="Pfam" id="PF01965">
    <property type="entry name" value="DJ-1_PfpI"/>
    <property type="match status" value="1"/>
</dbReference>